<protein>
    <submittedName>
        <fullName evidence="1">Uncharacterized protein</fullName>
    </submittedName>
</protein>
<reference evidence="1 2" key="1">
    <citation type="submission" date="2016-11" db="EMBL/GenBank/DDBJ databases">
        <title>Study of marine rhodopsin-containing bacteria.</title>
        <authorList>
            <person name="Yoshizawa S."/>
            <person name="Kumagai Y."/>
            <person name="Kogure K."/>
        </authorList>
    </citation>
    <scope>NUCLEOTIDE SEQUENCE [LARGE SCALE GENOMIC DNA]</scope>
    <source>
        <strain evidence="1 2">SG-29</strain>
    </source>
</reference>
<name>A0A259TW45_9BACT</name>
<evidence type="ECO:0000313" key="2">
    <source>
        <dbReference type="Proteomes" id="UP000216446"/>
    </source>
</evidence>
<proteinExistence type="predicted"/>
<dbReference type="InParanoid" id="A0A259TW45"/>
<dbReference type="AlphaFoldDB" id="A0A259TW45"/>
<keyword evidence="2" id="KW-1185">Reference proteome</keyword>
<dbReference type="EMBL" id="MQWB01000001">
    <property type="protein sequence ID" value="OZC01989.1"/>
    <property type="molecule type" value="Genomic_DNA"/>
</dbReference>
<accession>A0A259TW45</accession>
<dbReference type="Proteomes" id="UP000216446">
    <property type="component" value="Unassembled WGS sequence"/>
</dbReference>
<dbReference type="OrthoDB" id="1495645at2"/>
<gene>
    <name evidence="1" type="ORF">BSZ36_02730</name>
</gene>
<dbReference type="RefSeq" id="WP_094545761.1">
    <property type="nucleotide sequence ID" value="NZ_MQWB01000001.1"/>
</dbReference>
<evidence type="ECO:0000313" key="1">
    <source>
        <dbReference type="EMBL" id="OZC01989.1"/>
    </source>
</evidence>
<organism evidence="1 2">
    <name type="scientific">Rubricoccus marinus</name>
    <dbReference type="NCBI Taxonomy" id="716817"/>
    <lineage>
        <taxon>Bacteria</taxon>
        <taxon>Pseudomonadati</taxon>
        <taxon>Rhodothermota</taxon>
        <taxon>Rhodothermia</taxon>
        <taxon>Rhodothermales</taxon>
        <taxon>Rubricoccaceae</taxon>
        <taxon>Rubricoccus</taxon>
    </lineage>
</organism>
<comment type="caution">
    <text evidence="1">The sequence shown here is derived from an EMBL/GenBank/DDBJ whole genome shotgun (WGS) entry which is preliminary data.</text>
</comment>
<sequence>MGKALLIIVLGAGFLLARAGFNNQVTERESRKDQVEYEEEVLAREISRSAFNVAMGIAREYPNSLDAGANAVDMADEKADGLYNGTARGGMFAVRAETLTGHTLKVTSTGYYGGVWETDSKGEKRYTGESYTMWDTFQIRVLEVREDGVLDTSFLESQAGYCSAIYMDEYRGDEFVGTRMIFAAGHNRDGVRPPVSIYVQAGTQLNFFIGVDTNCSGKFSTSASTCQALSYVLNDKFNPSDVGRNKRYDHLHYALDIPARDITKMEEGIWGMVEQNPRDRQRWRIGWEDLERSDWDRPNSSDPQRSLQALKRLGYDGKGWPDRNSMGYRALRDYGNRPDYSDQVIELGISALRSQAARDSLWYAMYEERSDCGITNPDGMPPEPQIQICDGGEQRMVGASVLQSYLNAGATEGACPEREYEVCHYGSEMTVLASALSGHLQHGDTQGVCPIEEEVLLCHDGQQRTVVESQVQSHLNHGDTRGTCPDEVEEEEDDVYDCPCSSKKLQQGKVGILHRPPGNPANEQLLCISRNGWRNGHKPRHDDVLVCGNG</sequence>